<dbReference type="InterPro" id="IPR003958">
    <property type="entry name" value="CBFA_NFYB_domain"/>
</dbReference>
<evidence type="ECO:0000256" key="3">
    <source>
        <dbReference type="ARBA" id="ARBA00023242"/>
    </source>
</evidence>
<dbReference type="GO" id="GO:0006974">
    <property type="term" value="P:DNA damage response"/>
    <property type="evidence" value="ECO:0007669"/>
    <property type="project" value="TreeGrafter"/>
</dbReference>
<dbReference type="EMBL" id="JAWDJX010000060">
    <property type="protein sequence ID" value="KAK3047546.1"/>
    <property type="molecule type" value="Genomic_DNA"/>
</dbReference>
<accession>A0AAJ0D6W2</accession>
<dbReference type="GO" id="GO:0008622">
    <property type="term" value="C:epsilon DNA polymerase complex"/>
    <property type="evidence" value="ECO:0007669"/>
    <property type="project" value="TreeGrafter"/>
</dbReference>
<feature type="region of interest" description="Disordered" evidence="6">
    <location>
        <begin position="1"/>
        <end position="32"/>
    </location>
</feature>
<comment type="subcellular location">
    <subcellularLocation>
        <location evidence="1">Nucleus</location>
    </subcellularLocation>
</comment>
<proteinExistence type="predicted"/>
<dbReference type="GO" id="GO:0046982">
    <property type="term" value="F:protein heterodimerization activity"/>
    <property type="evidence" value="ECO:0007669"/>
    <property type="project" value="InterPro"/>
</dbReference>
<evidence type="ECO:0000313" key="9">
    <source>
        <dbReference type="Proteomes" id="UP001271007"/>
    </source>
</evidence>
<protein>
    <recommendedName>
        <fullName evidence="4">DNA polymerase epsilon subunit D</fullName>
    </recommendedName>
    <alternativeName>
        <fullName evidence="5">DNA polymerase II subunit D</fullName>
    </alternativeName>
</protein>
<dbReference type="AlphaFoldDB" id="A0AAJ0D6W2"/>
<feature type="region of interest" description="Disordered" evidence="6">
    <location>
        <begin position="133"/>
        <end position="267"/>
    </location>
</feature>
<dbReference type="PANTHER" id="PTHR46172:SF1">
    <property type="entry name" value="DNA POLYMERASE EPSILON SUBUNIT 3"/>
    <property type="match status" value="1"/>
</dbReference>
<evidence type="ECO:0000256" key="6">
    <source>
        <dbReference type="SAM" id="MobiDB-lite"/>
    </source>
</evidence>
<dbReference type="InterPro" id="IPR051377">
    <property type="entry name" value="DNA_Pol-Epsilon_Subunit"/>
</dbReference>
<feature type="compositionally biased region" description="Basic and acidic residues" evidence="6">
    <location>
        <begin position="235"/>
        <end position="246"/>
    </location>
</feature>
<evidence type="ECO:0000256" key="5">
    <source>
        <dbReference type="ARBA" id="ARBA00042096"/>
    </source>
</evidence>
<evidence type="ECO:0000313" key="8">
    <source>
        <dbReference type="EMBL" id="KAK3047546.1"/>
    </source>
</evidence>
<dbReference type="PANTHER" id="PTHR46172">
    <property type="entry name" value="DNA POLYMERASE EPSILON SUBUNIT 3"/>
    <property type="match status" value="1"/>
</dbReference>
<evidence type="ECO:0000256" key="4">
    <source>
        <dbReference type="ARBA" id="ARBA00039775"/>
    </source>
</evidence>
<organism evidence="8 9">
    <name type="scientific">Extremus antarcticus</name>
    <dbReference type="NCBI Taxonomy" id="702011"/>
    <lineage>
        <taxon>Eukaryota</taxon>
        <taxon>Fungi</taxon>
        <taxon>Dikarya</taxon>
        <taxon>Ascomycota</taxon>
        <taxon>Pezizomycotina</taxon>
        <taxon>Dothideomycetes</taxon>
        <taxon>Dothideomycetidae</taxon>
        <taxon>Mycosphaerellales</taxon>
        <taxon>Extremaceae</taxon>
        <taxon>Extremus</taxon>
    </lineage>
</organism>
<feature type="compositionally biased region" description="Polar residues" evidence="6">
    <location>
        <begin position="1"/>
        <end position="12"/>
    </location>
</feature>
<keyword evidence="2" id="KW-0235">DNA replication</keyword>
<feature type="compositionally biased region" description="Low complexity" evidence="6">
    <location>
        <begin position="160"/>
        <end position="171"/>
    </location>
</feature>
<dbReference type="SUPFAM" id="SSF47113">
    <property type="entry name" value="Histone-fold"/>
    <property type="match status" value="1"/>
</dbReference>
<comment type="caution">
    <text evidence="8">The sequence shown here is derived from an EMBL/GenBank/DDBJ whole genome shotgun (WGS) entry which is preliminary data.</text>
</comment>
<dbReference type="GO" id="GO:0031490">
    <property type="term" value="F:chromatin DNA binding"/>
    <property type="evidence" value="ECO:0007669"/>
    <property type="project" value="TreeGrafter"/>
</dbReference>
<dbReference type="Gene3D" id="1.10.20.10">
    <property type="entry name" value="Histone, subunit A"/>
    <property type="match status" value="1"/>
</dbReference>
<feature type="compositionally biased region" description="Acidic residues" evidence="6">
    <location>
        <begin position="257"/>
        <end position="267"/>
    </location>
</feature>
<reference evidence="8" key="1">
    <citation type="submission" date="2023-04" db="EMBL/GenBank/DDBJ databases">
        <title>Black Yeasts Isolated from many extreme environments.</title>
        <authorList>
            <person name="Coleine C."/>
            <person name="Stajich J.E."/>
            <person name="Selbmann L."/>
        </authorList>
    </citation>
    <scope>NUCLEOTIDE SEQUENCE</scope>
    <source>
        <strain evidence="8">CCFEE 5312</strain>
    </source>
</reference>
<dbReference type="GO" id="GO:0006272">
    <property type="term" value="P:leading strand elongation"/>
    <property type="evidence" value="ECO:0007669"/>
    <property type="project" value="TreeGrafter"/>
</dbReference>
<dbReference type="Pfam" id="PF00808">
    <property type="entry name" value="CBFD_NFYB_HMF"/>
    <property type="match status" value="1"/>
</dbReference>
<gene>
    <name evidence="8" type="ORF">LTR09_011050</name>
</gene>
<keyword evidence="9" id="KW-1185">Reference proteome</keyword>
<dbReference type="GO" id="GO:0008623">
    <property type="term" value="C:CHRAC"/>
    <property type="evidence" value="ECO:0007669"/>
    <property type="project" value="TreeGrafter"/>
</dbReference>
<name>A0AAJ0D6W2_9PEZI</name>
<feature type="domain" description="Transcription factor CBF/NF-Y/archaeal histone" evidence="7">
    <location>
        <begin position="37"/>
        <end position="101"/>
    </location>
</feature>
<dbReference type="Proteomes" id="UP001271007">
    <property type="component" value="Unassembled WGS sequence"/>
</dbReference>
<evidence type="ECO:0000256" key="1">
    <source>
        <dbReference type="ARBA" id="ARBA00004123"/>
    </source>
</evidence>
<dbReference type="CDD" id="cd22928">
    <property type="entry name" value="HFD_POLE3_DPB4"/>
    <property type="match status" value="1"/>
</dbReference>
<feature type="compositionally biased region" description="Acidic residues" evidence="6">
    <location>
        <begin position="195"/>
        <end position="234"/>
    </location>
</feature>
<sequence>MPPRKSNVSVVSNGAEEGGDGTPAKAPKDGMSVEDLSLPKSMIGRLAKGVLPANTQIHKDALLALHKSATVFVSYIASTSNEFAASAGKKTIMPQDVIAALKDCELENFIPRLEAELKRYNEMQCDKRNTYRRKVKEDKAASAPKDGEEGDTTIEDETIEGANGAATNGHANGDDADRPTKKLKGDDGAAVAPDVDMEDEDDAGDEGQEDDQDEPDDGDDVHDGDDDEESDGDEQDRSLEEIDEPHTTAADLMPVDEALDDPGSDSD</sequence>
<dbReference type="InterPro" id="IPR009072">
    <property type="entry name" value="Histone-fold"/>
</dbReference>
<feature type="compositionally biased region" description="Basic and acidic residues" evidence="6">
    <location>
        <begin position="172"/>
        <end position="187"/>
    </location>
</feature>
<keyword evidence="3" id="KW-0539">Nucleus</keyword>
<evidence type="ECO:0000256" key="2">
    <source>
        <dbReference type="ARBA" id="ARBA00022705"/>
    </source>
</evidence>
<evidence type="ECO:0000259" key="7">
    <source>
        <dbReference type="Pfam" id="PF00808"/>
    </source>
</evidence>
<dbReference type="GO" id="GO:0031507">
    <property type="term" value="P:heterochromatin formation"/>
    <property type="evidence" value="ECO:0007669"/>
    <property type="project" value="TreeGrafter"/>
</dbReference>
<feature type="compositionally biased region" description="Acidic residues" evidence="6">
    <location>
        <begin position="148"/>
        <end position="159"/>
    </location>
</feature>